<proteinExistence type="inferred from homology"/>
<dbReference type="GO" id="GO:0006508">
    <property type="term" value="P:proteolysis"/>
    <property type="evidence" value="ECO:0007669"/>
    <property type="project" value="InterPro"/>
</dbReference>
<keyword evidence="3 8" id="KW-0378">Hydrolase</keyword>
<evidence type="ECO:0000256" key="5">
    <source>
        <dbReference type="ARBA" id="ARBA00022984"/>
    </source>
</evidence>
<dbReference type="Pfam" id="PF00768">
    <property type="entry name" value="Peptidase_S11"/>
    <property type="match status" value="1"/>
</dbReference>
<dbReference type="Gene3D" id="3.40.710.10">
    <property type="entry name" value="DD-peptidase/beta-lactamase superfamily"/>
    <property type="match status" value="1"/>
</dbReference>
<dbReference type="PANTHER" id="PTHR21581">
    <property type="entry name" value="D-ALANYL-D-ALANINE CARBOXYPEPTIDASE"/>
    <property type="match status" value="1"/>
</dbReference>
<dbReference type="InterPro" id="IPR018044">
    <property type="entry name" value="Peptidase_S11"/>
</dbReference>
<evidence type="ECO:0000259" key="7">
    <source>
        <dbReference type="Pfam" id="PF00768"/>
    </source>
</evidence>
<dbReference type="PRINTS" id="PR00725">
    <property type="entry name" value="DADACBPTASE1"/>
</dbReference>
<accession>A0A1J5R9I4</accession>
<dbReference type="NCBIfam" id="NF008668">
    <property type="entry name" value="PRK11669.1"/>
    <property type="match status" value="1"/>
</dbReference>
<reference evidence="8" key="1">
    <citation type="submission" date="2016-10" db="EMBL/GenBank/DDBJ databases">
        <title>Sequence of Gallionella enrichment culture.</title>
        <authorList>
            <person name="Poehlein A."/>
            <person name="Muehling M."/>
            <person name="Daniel R."/>
        </authorList>
    </citation>
    <scope>NUCLEOTIDE SEQUENCE</scope>
</reference>
<gene>
    <name evidence="8" type="primary">pbpG_8</name>
    <name evidence="8" type="ORF">GALL_318350</name>
</gene>
<dbReference type="GO" id="GO:0009002">
    <property type="term" value="F:serine-type D-Ala-D-Ala carboxypeptidase activity"/>
    <property type="evidence" value="ECO:0007669"/>
    <property type="project" value="InterPro"/>
</dbReference>
<evidence type="ECO:0000256" key="4">
    <source>
        <dbReference type="ARBA" id="ARBA00022960"/>
    </source>
</evidence>
<evidence type="ECO:0000256" key="6">
    <source>
        <dbReference type="ARBA" id="ARBA00023316"/>
    </source>
</evidence>
<dbReference type="EC" id="3.4.21.-" evidence="8"/>
<evidence type="ECO:0000256" key="3">
    <source>
        <dbReference type="ARBA" id="ARBA00022801"/>
    </source>
</evidence>
<comment type="caution">
    <text evidence="8">The sequence shown here is derived from an EMBL/GenBank/DDBJ whole genome shotgun (WGS) entry which is preliminary data.</text>
</comment>
<evidence type="ECO:0000256" key="1">
    <source>
        <dbReference type="ARBA" id="ARBA00007164"/>
    </source>
</evidence>
<protein>
    <submittedName>
        <fullName evidence="8">D-alanyl-D-alanine endopeptidase</fullName>
        <ecNumber evidence="8">3.4.21.-</ecNumber>
    </submittedName>
</protein>
<evidence type="ECO:0000256" key="2">
    <source>
        <dbReference type="ARBA" id="ARBA00022729"/>
    </source>
</evidence>
<keyword evidence="2" id="KW-0732">Signal</keyword>
<dbReference type="PANTHER" id="PTHR21581:SF26">
    <property type="entry name" value="D-ALANYL-D-ALANINE ENDOPEPTIDASE"/>
    <property type="match status" value="1"/>
</dbReference>
<dbReference type="SUPFAM" id="SSF56601">
    <property type="entry name" value="beta-lactamase/transpeptidase-like"/>
    <property type="match status" value="1"/>
</dbReference>
<keyword evidence="4" id="KW-0133">Cell shape</keyword>
<keyword evidence="5" id="KW-0573">Peptidoglycan synthesis</keyword>
<comment type="similarity">
    <text evidence="1">Belongs to the peptidase S11 family.</text>
</comment>
<evidence type="ECO:0000313" key="8">
    <source>
        <dbReference type="EMBL" id="OIQ86331.1"/>
    </source>
</evidence>
<dbReference type="AlphaFoldDB" id="A0A1J5R9I4"/>
<dbReference type="GO" id="GO:0009252">
    <property type="term" value="P:peptidoglycan biosynthetic process"/>
    <property type="evidence" value="ECO:0007669"/>
    <property type="project" value="UniProtKB-KW"/>
</dbReference>
<organism evidence="8">
    <name type="scientific">mine drainage metagenome</name>
    <dbReference type="NCBI Taxonomy" id="410659"/>
    <lineage>
        <taxon>unclassified sequences</taxon>
        <taxon>metagenomes</taxon>
        <taxon>ecological metagenomes</taxon>
    </lineage>
</organism>
<name>A0A1J5R9I4_9ZZZZ</name>
<dbReference type="GO" id="GO:0071555">
    <property type="term" value="P:cell wall organization"/>
    <property type="evidence" value="ECO:0007669"/>
    <property type="project" value="UniProtKB-KW"/>
</dbReference>
<keyword evidence="6" id="KW-0961">Cell wall biogenesis/degradation</keyword>
<dbReference type="EMBL" id="MLJW01000487">
    <property type="protein sequence ID" value="OIQ86331.1"/>
    <property type="molecule type" value="Genomic_DNA"/>
</dbReference>
<dbReference type="InterPro" id="IPR012338">
    <property type="entry name" value="Beta-lactam/transpept-like"/>
</dbReference>
<dbReference type="GO" id="GO:0008360">
    <property type="term" value="P:regulation of cell shape"/>
    <property type="evidence" value="ECO:0007669"/>
    <property type="project" value="UniProtKB-KW"/>
</dbReference>
<sequence>MVRKLLVLGCMMALVFPSVVLAAEQGKTAARHKAKVSSQAATSHKIIHTLRADGKYRVRRVSYNRERSVFKDDAASAGNLRLASSKALIINQNTGEVLYAKSTDQPTPIASVTKLMTAMVVLDAHQSPEEMLTVSEADVDTLKGSSSRLRVGTALSRRELLQLALMSSENRAAAALGNAYPGGFGAFVQAMNAKAAQLGMERSRFVDGTGLNSENVSTAEDLVKMVKAAYQYPEIRQVTTTPSYEVAVHGVRSPVEFRNTNILVRNSDWQIGLSKTGYISEAGRCLVMQAQIADQPLIIVLLDSWGKYTRIGDAQRIRKWIESSNGTRKLG</sequence>
<feature type="domain" description="Peptidase S11 D-alanyl-D-alanine carboxypeptidase A N-terminal" evidence="7">
    <location>
        <begin position="78"/>
        <end position="303"/>
    </location>
</feature>
<dbReference type="InterPro" id="IPR001967">
    <property type="entry name" value="Peptidase_S11_N"/>
</dbReference>